<name>A0A7X0LU46_9ACTN</name>
<evidence type="ECO:0000313" key="2">
    <source>
        <dbReference type="EMBL" id="MBB6440069.1"/>
    </source>
</evidence>
<accession>A0A7X0LU46</accession>
<organism evidence="2 3">
    <name type="scientific">Streptomyces candidus</name>
    <dbReference type="NCBI Taxonomy" id="67283"/>
    <lineage>
        <taxon>Bacteria</taxon>
        <taxon>Bacillati</taxon>
        <taxon>Actinomycetota</taxon>
        <taxon>Actinomycetes</taxon>
        <taxon>Kitasatosporales</taxon>
        <taxon>Streptomycetaceae</taxon>
        <taxon>Streptomyces</taxon>
    </lineage>
</organism>
<dbReference type="InterPro" id="IPR057170">
    <property type="entry name" value="DUF7848"/>
</dbReference>
<feature type="domain" description="DUF7848" evidence="1">
    <location>
        <begin position="2"/>
        <end position="82"/>
    </location>
</feature>
<sequence length="84" mass="9357">MKATYRFRDYGITPDLLGLPDHQAVCVSGDDSECGTECGADSGLLQDGDALTRWMAKHTRDTGHRRFRAAQWGYALVEPGAWKR</sequence>
<evidence type="ECO:0000259" key="1">
    <source>
        <dbReference type="Pfam" id="PF25232"/>
    </source>
</evidence>
<proteinExistence type="predicted"/>
<dbReference type="Proteomes" id="UP000540423">
    <property type="component" value="Unassembled WGS sequence"/>
</dbReference>
<reference evidence="2 3" key="1">
    <citation type="submission" date="2020-08" db="EMBL/GenBank/DDBJ databases">
        <title>Genomic Encyclopedia of Type Strains, Phase IV (KMG-IV): sequencing the most valuable type-strain genomes for metagenomic binning, comparative biology and taxonomic classification.</title>
        <authorList>
            <person name="Goeker M."/>
        </authorList>
    </citation>
    <scope>NUCLEOTIDE SEQUENCE [LARGE SCALE GENOMIC DNA]</scope>
    <source>
        <strain evidence="2 3">DSM 40141</strain>
    </source>
</reference>
<dbReference type="Pfam" id="PF25232">
    <property type="entry name" value="DUF7848"/>
    <property type="match status" value="1"/>
</dbReference>
<gene>
    <name evidence="2" type="ORF">HNQ79_006582</name>
</gene>
<keyword evidence="3" id="KW-1185">Reference proteome</keyword>
<evidence type="ECO:0000313" key="3">
    <source>
        <dbReference type="Proteomes" id="UP000540423"/>
    </source>
</evidence>
<protein>
    <recommendedName>
        <fullName evidence="1">DUF7848 domain-containing protein</fullName>
    </recommendedName>
</protein>
<comment type="caution">
    <text evidence="2">The sequence shown here is derived from an EMBL/GenBank/DDBJ whole genome shotgun (WGS) entry which is preliminary data.</text>
</comment>
<dbReference type="EMBL" id="JACHEM010000036">
    <property type="protein sequence ID" value="MBB6440069.1"/>
    <property type="molecule type" value="Genomic_DNA"/>
</dbReference>
<dbReference type="AlphaFoldDB" id="A0A7X0LU46"/>